<dbReference type="Pfam" id="PF08263">
    <property type="entry name" value="LRRNT_2"/>
    <property type="match status" value="1"/>
</dbReference>
<dbReference type="PANTHER" id="PTHR48063:SF16">
    <property type="entry name" value="LRR RECEPTOR-LIKE SERINE_THREONINE-PROTEIN KINASE GSO1"/>
    <property type="match status" value="1"/>
</dbReference>
<reference evidence="16" key="2">
    <citation type="submission" date="2025-08" db="UniProtKB">
        <authorList>
            <consortium name="RefSeq"/>
        </authorList>
    </citation>
    <scope>IDENTIFICATION</scope>
    <source>
        <tissue evidence="16">Seedling</tissue>
    </source>
</reference>
<accession>A0ABM4A2D8</accession>
<keyword evidence="9 12" id="KW-0472">Membrane</keyword>
<keyword evidence="5 12" id="KW-0812">Transmembrane</keyword>
<dbReference type="PRINTS" id="PR00019">
    <property type="entry name" value="LEURICHRPT"/>
</dbReference>
<dbReference type="Proteomes" id="UP001652623">
    <property type="component" value="Chromosome 2"/>
</dbReference>
<dbReference type="RefSeq" id="XP_060670895.1">
    <property type="nucleotide sequence ID" value="XM_060814912.1"/>
</dbReference>
<dbReference type="InterPro" id="IPR032675">
    <property type="entry name" value="LRR_dom_sf"/>
</dbReference>
<dbReference type="InterPro" id="IPR001611">
    <property type="entry name" value="Leu-rich_rpt"/>
</dbReference>
<evidence type="ECO:0000256" key="4">
    <source>
        <dbReference type="ARBA" id="ARBA00022614"/>
    </source>
</evidence>
<organism evidence="15 16">
    <name type="scientific">Ziziphus jujuba</name>
    <name type="common">Chinese jujube</name>
    <name type="synonym">Ziziphus sativa</name>
    <dbReference type="NCBI Taxonomy" id="326968"/>
    <lineage>
        <taxon>Eukaryota</taxon>
        <taxon>Viridiplantae</taxon>
        <taxon>Streptophyta</taxon>
        <taxon>Embryophyta</taxon>
        <taxon>Tracheophyta</taxon>
        <taxon>Spermatophyta</taxon>
        <taxon>Magnoliopsida</taxon>
        <taxon>eudicotyledons</taxon>
        <taxon>Gunneridae</taxon>
        <taxon>Pentapetalae</taxon>
        <taxon>rosids</taxon>
        <taxon>fabids</taxon>
        <taxon>Rosales</taxon>
        <taxon>Rhamnaceae</taxon>
        <taxon>Paliureae</taxon>
        <taxon>Ziziphus</taxon>
    </lineage>
</organism>
<dbReference type="Pfam" id="PF00560">
    <property type="entry name" value="LRR_1"/>
    <property type="match status" value="11"/>
</dbReference>
<evidence type="ECO:0000259" key="14">
    <source>
        <dbReference type="Pfam" id="PF08263"/>
    </source>
</evidence>
<keyword evidence="8 12" id="KW-1133">Transmembrane helix</keyword>
<evidence type="ECO:0000256" key="1">
    <source>
        <dbReference type="ARBA" id="ARBA00004251"/>
    </source>
</evidence>
<dbReference type="SMART" id="SM00365">
    <property type="entry name" value="LRR_SD22"/>
    <property type="match status" value="7"/>
</dbReference>
<keyword evidence="10" id="KW-0675">Receptor</keyword>
<evidence type="ECO:0000256" key="8">
    <source>
        <dbReference type="ARBA" id="ARBA00022989"/>
    </source>
</evidence>
<feature type="transmembrane region" description="Helical" evidence="12">
    <location>
        <begin position="985"/>
        <end position="1004"/>
    </location>
</feature>
<evidence type="ECO:0000256" key="3">
    <source>
        <dbReference type="ARBA" id="ARBA00022475"/>
    </source>
</evidence>
<gene>
    <name evidence="16" type="primary">LOC132800691</name>
</gene>
<dbReference type="SMART" id="SM00369">
    <property type="entry name" value="LRR_TYP"/>
    <property type="match status" value="15"/>
</dbReference>
<dbReference type="SUPFAM" id="SSF52058">
    <property type="entry name" value="L domain-like"/>
    <property type="match status" value="3"/>
</dbReference>
<dbReference type="Pfam" id="PF13855">
    <property type="entry name" value="LRR_8"/>
    <property type="match status" value="3"/>
</dbReference>
<keyword evidence="3" id="KW-1003">Cell membrane</keyword>
<keyword evidence="6 13" id="KW-0732">Signal</keyword>
<sequence length="1045" mass="115508">MEPVIMFRLMLLILFVLIREFVHYSDAQVMRCLESDREALVELKNGLNDPEKRLSSWKGSNCCEWPGISCDNSSGAVIAVDLHNPYPNGLYSSGRYVFLNISGEITPSLTKLESLKHLDLSFNTFNGNPIPEFFGYLKNLQYLNLSHAGFSGAVPQKFGNLSSLQYLDVESLSLQVHNLEWVTGLVSLKHLVMNKVNLSMLGSDWIRTLNKLPTLTELHLSSCNLPGPIPPLTFVNLTSLVHLDLSSNNMYSKIPDWFVNISSLVTLKMSANKLFGRIPLGFSDLPNLQFLHLDQNYNLTASCYQFFRGRWEKLQDLYLSFNKLHGELPASIGNMTFLTHLSLFANNVKGGIPSSIGKLCNLVSLDIGRNNLTGTLPEFLEGTESCLSRRPLPSLQVLVLSNNHLVGKLPEWLGQLENLVHLELSNNSVYGPIPDSLGLLENVSQLWLGNNELNGTLPESLGQLSKLLYLDVSSNHLAGMISETHFLKHDMLMFLHLSSNSFTFNVSSNWAPPFQVWYLYMGSCNLGPSFPAWLKSQKELIDLDISNTSLSGSIPYWFWELSSTISTLNVSHNQLEGQLPSPLKFTSRAVVSFRSNLFNGSIPIPNGSIELLDLSKNKFSGNIPNNISGSLLFLSLSDNHISGEIPASIGSNPNLEVLDLSKNSLTGIIPLSIANCSFLKVLDLSKNNLSGNIPASLGHLSMLQTLHLSHNKFSGELPSSFQNLSSLETLDLGSNRLSGRIPPWIGDGFGSLRILSLRSNAFSGELPAVLSTISSLQVLDLADNQLNGSIPASFGDFKAMSQVQNIQDYLVYGKYMGTYYEESYVLTMKDHSRMFSKSLSLVVALDVSENNLSGDLPEELTKLLGLVSLNLSRNHISGHVPESISKLKVLESLDLSNNRFSGAIPESLKSLSFLGYLNLSNNDLSGRIPYKDHMITFEASCYGGNQGLCGAPLAVKCPDDEDDGQDKGRTTPKATSNGDSFIDKWFYLSVGLGFAAGILVPYLVMAMRKSWSYAYFSFVDGAVEKILYLWLKYRTILQRTGGRHQ</sequence>
<evidence type="ECO:0000313" key="16">
    <source>
        <dbReference type="RefSeq" id="XP_060670895.1"/>
    </source>
</evidence>
<protein>
    <submittedName>
        <fullName evidence="16">Receptor-like protein EIX1</fullName>
    </submittedName>
</protein>
<proteinExistence type="inferred from homology"/>
<dbReference type="Gene3D" id="3.80.10.10">
    <property type="entry name" value="Ribonuclease Inhibitor"/>
    <property type="match status" value="5"/>
</dbReference>
<dbReference type="GeneID" id="132800691"/>
<dbReference type="InterPro" id="IPR003591">
    <property type="entry name" value="Leu-rich_rpt_typical-subtyp"/>
</dbReference>
<evidence type="ECO:0000256" key="9">
    <source>
        <dbReference type="ARBA" id="ARBA00023136"/>
    </source>
</evidence>
<reference evidence="15" key="1">
    <citation type="submission" date="2025-05" db="UniProtKB">
        <authorList>
            <consortium name="RefSeq"/>
        </authorList>
    </citation>
    <scope>NUCLEOTIDE SEQUENCE [LARGE SCALE GENOMIC DNA]</scope>
</reference>
<keyword evidence="15" id="KW-1185">Reference proteome</keyword>
<evidence type="ECO:0000256" key="5">
    <source>
        <dbReference type="ARBA" id="ARBA00022692"/>
    </source>
</evidence>
<feature type="chain" id="PRO_5046411030" evidence="13">
    <location>
        <begin position="28"/>
        <end position="1045"/>
    </location>
</feature>
<dbReference type="InterPro" id="IPR013210">
    <property type="entry name" value="LRR_N_plant-typ"/>
</dbReference>
<dbReference type="PANTHER" id="PTHR48063">
    <property type="entry name" value="LRR RECEPTOR-LIKE KINASE"/>
    <property type="match status" value="1"/>
</dbReference>
<evidence type="ECO:0000256" key="6">
    <source>
        <dbReference type="ARBA" id="ARBA00022729"/>
    </source>
</evidence>
<keyword evidence="7" id="KW-0677">Repeat</keyword>
<name>A0ABM4A2D8_ZIZJJ</name>
<keyword evidence="11" id="KW-0325">Glycoprotein</keyword>
<comment type="subcellular location">
    <subcellularLocation>
        <location evidence="1">Cell membrane</location>
        <topology evidence="1">Single-pass type I membrane protein</topology>
    </subcellularLocation>
</comment>
<feature type="signal peptide" evidence="13">
    <location>
        <begin position="1"/>
        <end position="27"/>
    </location>
</feature>
<dbReference type="PROSITE" id="PS51450">
    <property type="entry name" value="LRR"/>
    <property type="match status" value="1"/>
</dbReference>
<dbReference type="InterPro" id="IPR046956">
    <property type="entry name" value="RLP23-like"/>
</dbReference>
<evidence type="ECO:0000256" key="10">
    <source>
        <dbReference type="ARBA" id="ARBA00023170"/>
    </source>
</evidence>
<comment type="similarity">
    <text evidence="2">Belongs to the RLP family.</text>
</comment>
<evidence type="ECO:0000256" key="12">
    <source>
        <dbReference type="SAM" id="Phobius"/>
    </source>
</evidence>
<evidence type="ECO:0000256" key="2">
    <source>
        <dbReference type="ARBA" id="ARBA00009592"/>
    </source>
</evidence>
<evidence type="ECO:0000256" key="7">
    <source>
        <dbReference type="ARBA" id="ARBA00022737"/>
    </source>
</evidence>
<evidence type="ECO:0000313" key="15">
    <source>
        <dbReference type="Proteomes" id="UP001652623"/>
    </source>
</evidence>
<evidence type="ECO:0000256" key="11">
    <source>
        <dbReference type="ARBA" id="ARBA00023180"/>
    </source>
</evidence>
<evidence type="ECO:0000256" key="13">
    <source>
        <dbReference type="SAM" id="SignalP"/>
    </source>
</evidence>
<keyword evidence="4" id="KW-0433">Leucine-rich repeat</keyword>
<feature type="domain" description="Leucine-rich repeat-containing N-terminal plant-type" evidence="14">
    <location>
        <begin position="34"/>
        <end position="71"/>
    </location>
</feature>